<dbReference type="Proteomes" id="UP001153069">
    <property type="component" value="Unassembled WGS sequence"/>
</dbReference>
<sequence length="118" mass="13136">MSPVDIQIRDRDFVDKAPPSITLAETPGIAVCVFQVTMQHLPVVVKADVAVLNQPVRTDRARWITIVGIRDQFQSSKGVIWFPDFSGIEEDSGVVLQFHCVLLCTTLDRHLNDFSTGV</sequence>
<dbReference type="AlphaFoldDB" id="A0A9N8EXD9"/>
<organism evidence="1 2">
    <name type="scientific">Seminavis robusta</name>
    <dbReference type="NCBI Taxonomy" id="568900"/>
    <lineage>
        <taxon>Eukaryota</taxon>
        <taxon>Sar</taxon>
        <taxon>Stramenopiles</taxon>
        <taxon>Ochrophyta</taxon>
        <taxon>Bacillariophyta</taxon>
        <taxon>Bacillariophyceae</taxon>
        <taxon>Bacillariophycidae</taxon>
        <taxon>Naviculales</taxon>
        <taxon>Naviculaceae</taxon>
        <taxon>Seminavis</taxon>
    </lineage>
</organism>
<gene>
    <name evidence="1" type="ORF">SEMRO_2373_G325280.1</name>
</gene>
<name>A0A9N8EXD9_9STRA</name>
<protein>
    <submittedName>
        <fullName evidence="1">Uncharacterized protein</fullName>
    </submittedName>
</protein>
<reference evidence="1" key="1">
    <citation type="submission" date="2020-06" db="EMBL/GenBank/DDBJ databases">
        <authorList>
            <consortium name="Plant Systems Biology data submission"/>
        </authorList>
    </citation>
    <scope>NUCLEOTIDE SEQUENCE</scope>
    <source>
        <strain evidence="1">D6</strain>
    </source>
</reference>
<accession>A0A9N8EXD9</accession>
<keyword evidence="2" id="KW-1185">Reference proteome</keyword>
<comment type="caution">
    <text evidence="1">The sequence shown here is derived from an EMBL/GenBank/DDBJ whole genome shotgun (WGS) entry which is preliminary data.</text>
</comment>
<proteinExistence type="predicted"/>
<evidence type="ECO:0000313" key="1">
    <source>
        <dbReference type="EMBL" id="CAB9528996.1"/>
    </source>
</evidence>
<dbReference type="EMBL" id="CAICTM010002371">
    <property type="protein sequence ID" value="CAB9528996.1"/>
    <property type="molecule type" value="Genomic_DNA"/>
</dbReference>
<evidence type="ECO:0000313" key="2">
    <source>
        <dbReference type="Proteomes" id="UP001153069"/>
    </source>
</evidence>